<keyword evidence="3 4" id="KW-0067">ATP-binding</keyword>
<dbReference type="GO" id="GO:0005524">
    <property type="term" value="F:ATP binding"/>
    <property type="evidence" value="ECO:0007669"/>
    <property type="project" value="UniProtKB-KW"/>
</dbReference>
<dbReference type="InterPro" id="IPR024185">
    <property type="entry name" value="FTHF_cligase-like_sf"/>
</dbReference>
<dbReference type="Proteomes" id="UP000176751">
    <property type="component" value="Unassembled WGS sequence"/>
</dbReference>
<dbReference type="GO" id="GO:0046872">
    <property type="term" value="F:metal ion binding"/>
    <property type="evidence" value="ECO:0007669"/>
    <property type="project" value="UniProtKB-KW"/>
</dbReference>
<dbReference type="InterPro" id="IPR037171">
    <property type="entry name" value="NagB/RpiA_transferase-like"/>
</dbReference>
<dbReference type="NCBIfam" id="TIGR02727">
    <property type="entry name" value="MTHFS_bact"/>
    <property type="match status" value="1"/>
</dbReference>
<evidence type="ECO:0000256" key="4">
    <source>
        <dbReference type="PIRSR" id="PIRSR006806-1"/>
    </source>
</evidence>
<keyword evidence="2 4" id="KW-0547">Nucleotide-binding</keyword>
<dbReference type="SUPFAM" id="SSF100950">
    <property type="entry name" value="NagB/RpiA/CoA transferase-like"/>
    <property type="match status" value="1"/>
</dbReference>
<gene>
    <name evidence="6" type="ORF">A2196_01985</name>
</gene>
<dbReference type="PANTHER" id="PTHR23407:SF1">
    <property type="entry name" value="5-FORMYLTETRAHYDROFOLATE CYCLO-LIGASE"/>
    <property type="match status" value="1"/>
</dbReference>
<feature type="binding site" evidence="4">
    <location>
        <position position="52"/>
    </location>
    <ligand>
        <name>substrate</name>
    </ligand>
</feature>
<dbReference type="Gene3D" id="3.40.50.10420">
    <property type="entry name" value="NagB/RpiA/CoA transferase-like"/>
    <property type="match status" value="1"/>
</dbReference>
<feature type="binding site" evidence="4">
    <location>
        <position position="57"/>
    </location>
    <ligand>
        <name>substrate</name>
    </ligand>
</feature>
<dbReference type="PANTHER" id="PTHR23407">
    <property type="entry name" value="ATPASE INHIBITOR/5-FORMYLTETRAHYDROFOLATE CYCLO-LIGASE"/>
    <property type="match status" value="1"/>
</dbReference>
<dbReference type="EC" id="6.3.3.2" evidence="5"/>
<dbReference type="AlphaFoldDB" id="A0A1F5HBS4"/>
<dbReference type="EMBL" id="MFCA01000025">
    <property type="protein sequence ID" value="OGE01634.1"/>
    <property type="molecule type" value="Genomic_DNA"/>
</dbReference>
<proteinExistence type="inferred from homology"/>
<evidence type="ECO:0000256" key="2">
    <source>
        <dbReference type="ARBA" id="ARBA00022741"/>
    </source>
</evidence>
<dbReference type="Pfam" id="PF01812">
    <property type="entry name" value="5-FTHF_cyc-lig"/>
    <property type="match status" value="1"/>
</dbReference>
<dbReference type="GO" id="GO:0030272">
    <property type="term" value="F:5-formyltetrahydrofolate cyclo-ligase activity"/>
    <property type="evidence" value="ECO:0007669"/>
    <property type="project" value="UniProtKB-EC"/>
</dbReference>
<evidence type="ECO:0000256" key="5">
    <source>
        <dbReference type="RuleBase" id="RU361279"/>
    </source>
</evidence>
<evidence type="ECO:0000313" key="6">
    <source>
        <dbReference type="EMBL" id="OGE01634.1"/>
    </source>
</evidence>
<evidence type="ECO:0000256" key="3">
    <source>
        <dbReference type="ARBA" id="ARBA00022840"/>
    </source>
</evidence>
<dbReference type="PIRSF" id="PIRSF006806">
    <property type="entry name" value="FTHF_cligase"/>
    <property type="match status" value="1"/>
</dbReference>
<comment type="cofactor">
    <cofactor evidence="5">
        <name>Mg(2+)</name>
        <dbReference type="ChEBI" id="CHEBI:18420"/>
    </cofactor>
</comment>
<keyword evidence="6" id="KW-0436">Ligase</keyword>
<comment type="caution">
    <text evidence="6">The sequence shown here is derived from an EMBL/GenBank/DDBJ whole genome shotgun (WGS) entry which is preliminary data.</text>
</comment>
<dbReference type="GO" id="GO:0035999">
    <property type="term" value="P:tetrahydrofolate interconversion"/>
    <property type="evidence" value="ECO:0007669"/>
    <property type="project" value="TreeGrafter"/>
</dbReference>
<accession>A0A1F5HBS4</accession>
<evidence type="ECO:0000256" key="1">
    <source>
        <dbReference type="ARBA" id="ARBA00010638"/>
    </source>
</evidence>
<feature type="binding site" evidence="4">
    <location>
        <begin position="6"/>
        <end position="10"/>
    </location>
    <ligand>
        <name>ATP</name>
        <dbReference type="ChEBI" id="CHEBI:30616"/>
    </ligand>
</feature>
<dbReference type="InterPro" id="IPR002698">
    <property type="entry name" value="FTHF_cligase"/>
</dbReference>
<evidence type="ECO:0000313" key="7">
    <source>
        <dbReference type="Proteomes" id="UP000176751"/>
    </source>
</evidence>
<comment type="similarity">
    <text evidence="1 5">Belongs to the 5-formyltetrahydrofolate cyclo-ligase family.</text>
</comment>
<dbReference type="STRING" id="1797737.A2196_01985"/>
<sequence>MNNFDKKTLRDIFLSKRLALSKKFIAQTSRNITDKILSVGKIADSQLFSIYLPIKNEVETKLIIDSLNLRDAKILVPAYSTKIKDYVFSKFGNWQSLEKGPRGILQPRIIEPVDPSLVDVAILPGLAFSKRGVRLGYGKGVFDRLFSNSKAIRIGLAYDFQIVDKIPQEEHDLVMDIIITEKRVLRS</sequence>
<protein>
    <recommendedName>
        <fullName evidence="5">5-formyltetrahydrofolate cyclo-ligase</fullName>
        <ecNumber evidence="5">6.3.3.2</ecNumber>
    </recommendedName>
</protein>
<keyword evidence="5" id="KW-0460">Magnesium</keyword>
<reference evidence="6 7" key="1">
    <citation type="journal article" date="2016" name="Nat. Commun.">
        <title>Thousands of microbial genomes shed light on interconnected biogeochemical processes in an aquifer system.</title>
        <authorList>
            <person name="Anantharaman K."/>
            <person name="Brown C.T."/>
            <person name="Hug L.A."/>
            <person name="Sharon I."/>
            <person name="Castelle C.J."/>
            <person name="Probst A.J."/>
            <person name="Thomas B.C."/>
            <person name="Singh A."/>
            <person name="Wilkins M.J."/>
            <person name="Karaoz U."/>
            <person name="Brodie E.L."/>
            <person name="Williams K.H."/>
            <person name="Hubbard S.S."/>
            <person name="Banfield J.F."/>
        </authorList>
    </citation>
    <scope>NUCLEOTIDE SEQUENCE [LARGE SCALE GENOMIC DNA]</scope>
</reference>
<organism evidence="6 7">
    <name type="scientific">Candidatus Curtissbacteria bacterium RIFOXYA1_FULL_41_14</name>
    <dbReference type="NCBI Taxonomy" id="1797737"/>
    <lineage>
        <taxon>Bacteria</taxon>
        <taxon>Candidatus Curtissiibacteriota</taxon>
    </lineage>
</organism>
<dbReference type="GO" id="GO:0009396">
    <property type="term" value="P:folic acid-containing compound biosynthetic process"/>
    <property type="evidence" value="ECO:0007669"/>
    <property type="project" value="TreeGrafter"/>
</dbReference>
<comment type="catalytic activity">
    <reaction evidence="5">
        <text>(6S)-5-formyl-5,6,7,8-tetrahydrofolate + ATP = (6R)-5,10-methenyltetrahydrofolate + ADP + phosphate</text>
        <dbReference type="Rhea" id="RHEA:10488"/>
        <dbReference type="ChEBI" id="CHEBI:30616"/>
        <dbReference type="ChEBI" id="CHEBI:43474"/>
        <dbReference type="ChEBI" id="CHEBI:57455"/>
        <dbReference type="ChEBI" id="CHEBI:57457"/>
        <dbReference type="ChEBI" id="CHEBI:456216"/>
        <dbReference type="EC" id="6.3.3.2"/>
    </reaction>
</comment>
<name>A0A1F5HBS4_9BACT</name>
<keyword evidence="5" id="KW-0479">Metal-binding</keyword>